<proteinExistence type="inferred from homology"/>
<comment type="similarity">
    <text evidence="2">Belongs to the peroxisomal targeting signal receptor family.</text>
</comment>
<dbReference type="Pfam" id="PF13432">
    <property type="entry name" value="TPR_16"/>
    <property type="match status" value="1"/>
</dbReference>
<dbReference type="InterPro" id="IPR024111">
    <property type="entry name" value="PEX5/PEX5L"/>
</dbReference>
<protein>
    <recommendedName>
        <fullName evidence="9">Peroxisomal targeting signal 1 receptor</fullName>
    </recommendedName>
</protein>
<keyword evidence="4" id="KW-0677">Repeat</keyword>
<gene>
    <name evidence="7" type="ORF">BDZ94DRAFT_1151032</name>
</gene>
<reference evidence="7" key="1">
    <citation type="submission" date="2020-11" db="EMBL/GenBank/DDBJ databases">
        <authorList>
            <consortium name="DOE Joint Genome Institute"/>
            <person name="Ahrendt S."/>
            <person name="Riley R."/>
            <person name="Andreopoulos W."/>
            <person name="Labutti K."/>
            <person name="Pangilinan J."/>
            <person name="Ruiz-Duenas F.J."/>
            <person name="Barrasa J.M."/>
            <person name="Sanchez-Garcia M."/>
            <person name="Camarero S."/>
            <person name="Miyauchi S."/>
            <person name="Serrano A."/>
            <person name="Linde D."/>
            <person name="Babiker R."/>
            <person name="Drula E."/>
            <person name="Ayuso-Fernandez I."/>
            <person name="Pacheco R."/>
            <person name="Padilla G."/>
            <person name="Ferreira P."/>
            <person name="Barriuso J."/>
            <person name="Kellner H."/>
            <person name="Castanera R."/>
            <person name="Alfaro M."/>
            <person name="Ramirez L."/>
            <person name="Pisabarro A.G."/>
            <person name="Kuo A."/>
            <person name="Tritt A."/>
            <person name="Lipzen A."/>
            <person name="He G."/>
            <person name="Yan M."/>
            <person name="Ng V."/>
            <person name="Cullen D."/>
            <person name="Martin F."/>
            <person name="Rosso M.-N."/>
            <person name="Henrissat B."/>
            <person name="Hibbett D."/>
            <person name="Martinez A.T."/>
            <person name="Grigoriev I.V."/>
        </authorList>
    </citation>
    <scope>NUCLEOTIDE SEQUENCE</scope>
    <source>
        <strain evidence="7">CBS 247.69</strain>
    </source>
</reference>
<dbReference type="Proteomes" id="UP000807353">
    <property type="component" value="Unassembled WGS sequence"/>
</dbReference>
<dbReference type="OrthoDB" id="10006023at2759"/>
<dbReference type="EMBL" id="MU150229">
    <property type="protein sequence ID" value="KAF9469877.1"/>
    <property type="molecule type" value="Genomic_DNA"/>
</dbReference>
<evidence type="ECO:0000256" key="2">
    <source>
        <dbReference type="ARBA" id="ARBA00005348"/>
    </source>
</evidence>
<name>A0A9P5YH94_9AGAR</name>
<keyword evidence="3" id="KW-0963">Cytoplasm</keyword>
<dbReference type="GO" id="GO:0005778">
    <property type="term" value="C:peroxisomal membrane"/>
    <property type="evidence" value="ECO:0007669"/>
    <property type="project" value="TreeGrafter"/>
</dbReference>
<organism evidence="7 8">
    <name type="scientific">Collybia nuda</name>
    <dbReference type="NCBI Taxonomy" id="64659"/>
    <lineage>
        <taxon>Eukaryota</taxon>
        <taxon>Fungi</taxon>
        <taxon>Dikarya</taxon>
        <taxon>Basidiomycota</taxon>
        <taxon>Agaricomycotina</taxon>
        <taxon>Agaricomycetes</taxon>
        <taxon>Agaricomycetidae</taxon>
        <taxon>Agaricales</taxon>
        <taxon>Tricholomatineae</taxon>
        <taxon>Clitocybaceae</taxon>
        <taxon>Collybia</taxon>
    </lineage>
</organism>
<dbReference type="PANTHER" id="PTHR10130">
    <property type="entry name" value="PEROXISOMAL TARGETING SIGNAL 1 RECEPTOR PEX5"/>
    <property type="match status" value="1"/>
</dbReference>
<evidence type="ECO:0000256" key="4">
    <source>
        <dbReference type="ARBA" id="ARBA00022737"/>
    </source>
</evidence>
<feature type="repeat" description="TPR" evidence="6">
    <location>
        <begin position="545"/>
        <end position="578"/>
    </location>
</feature>
<evidence type="ECO:0000256" key="5">
    <source>
        <dbReference type="ARBA" id="ARBA00022803"/>
    </source>
</evidence>
<dbReference type="GO" id="GO:0005052">
    <property type="term" value="F:peroxisome matrix targeting signal-1 binding"/>
    <property type="evidence" value="ECO:0007669"/>
    <property type="project" value="TreeGrafter"/>
</dbReference>
<evidence type="ECO:0000256" key="6">
    <source>
        <dbReference type="PROSITE-ProRule" id="PRU00339"/>
    </source>
</evidence>
<sequence length="624" mass="69192">MSFQGLISGSECAAPTNPLSQVLKHTESDRSIQQLHQLPGLSTSSANRHDLALARQFFESNPHAHGLSSQLLPAHAAELRRLDGFHDNRTDLNDVWVEQNNRAYPESSNAAGAWSAEYGITSQIPSQVLLSHTNQRAPYPTYSSSVPMTMYGVGPGLNMYQGANNILGEGKGKGREREADFEAAFAQVAASLLPTQTETSRIVEVENEIASLEGTVESLSLESVDADSEYGTDFKKVWDHLQNSDLPPPKEDLSKWESEFNQLMSAQRDDLSHDYGVSMQRAWEGGIGNLQEKELESPRMHFDAEGIPILGDYIFERNNKYINQFQTRSLLDDAKALLDQNGSLSEAALLLEAAIQKGELGEGGYEAWIILGETRNMDEREDAGMRALVEGVRRAEEAGVAGAGMMSLAISYTNESFDRASHTTLLRWLRARFPSMEIPDETIKAMTTHSSWDTHSRITDLFLNLARSQHAQGVMDPEVQVGLGVLFYTNGDYDRAKDCFESALIARPKDYLLWNRLGSSLSNGSKPEEALGAYREALELRPTYTRAIYNVGVACLNIGAHKEAAEHFLSALNLQESTSGDTSEQLWFTLRRALLSMDRPDLAELAKPEAKTSLDIFRRDGFDF</sequence>
<evidence type="ECO:0000313" key="7">
    <source>
        <dbReference type="EMBL" id="KAF9469877.1"/>
    </source>
</evidence>
<dbReference type="InterPro" id="IPR011990">
    <property type="entry name" value="TPR-like_helical_dom_sf"/>
</dbReference>
<dbReference type="GO" id="GO:0005829">
    <property type="term" value="C:cytosol"/>
    <property type="evidence" value="ECO:0007669"/>
    <property type="project" value="TreeGrafter"/>
</dbReference>
<evidence type="ECO:0000256" key="1">
    <source>
        <dbReference type="ARBA" id="ARBA00004496"/>
    </source>
</evidence>
<dbReference type="AlphaFoldDB" id="A0A9P5YH94"/>
<dbReference type="SUPFAM" id="SSF48452">
    <property type="entry name" value="TPR-like"/>
    <property type="match status" value="1"/>
</dbReference>
<dbReference type="InterPro" id="IPR019734">
    <property type="entry name" value="TPR_rpt"/>
</dbReference>
<dbReference type="PROSITE" id="PS50005">
    <property type="entry name" value="TPR"/>
    <property type="match status" value="3"/>
</dbReference>
<accession>A0A9P5YH94</accession>
<evidence type="ECO:0000256" key="3">
    <source>
        <dbReference type="ARBA" id="ARBA00022490"/>
    </source>
</evidence>
<keyword evidence="8" id="KW-1185">Reference proteome</keyword>
<feature type="repeat" description="TPR" evidence="6">
    <location>
        <begin position="477"/>
        <end position="510"/>
    </location>
</feature>
<dbReference type="GO" id="GO:0016560">
    <property type="term" value="P:protein import into peroxisome matrix, docking"/>
    <property type="evidence" value="ECO:0007669"/>
    <property type="project" value="TreeGrafter"/>
</dbReference>
<feature type="repeat" description="TPR" evidence="6">
    <location>
        <begin position="511"/>
        <end position="544"/>
    </location>
</feature>
<evidence type="ECO:0000313" key="8">
    <source>
        <dbReference type="Proteomes" id="UP000807353"/>
    </source>
</evidence>
<evidence type="ECO:0008006" key="9">
    <source>
        <dbReference type="Google" id="ProtNLM"/>
    </source>
</evidence>
<keyword evidence="5 6" id="KW-0802">TPR repeat</keyword>
<dbReference type="PANTHER" id="PTHR10130:SF9">
    <property type="entry name" value="PEROXISOMAL TARGETING SIGNAL RECEPTOR"/>
    <property type="match status" value="1"/>
</dbReference>
<comment type="subcellular location">
    <subcellularLocation>
        <location evidence="1">Cytoplasm</location>
    </subcellularLocation>
</comment>
<comment type="caution">
    <text evidence="7">The sequence shown here is derived from an EMBL/GenBank/DDBJ whole genome shotgun (WGS) entry which is preliminary data.</text>
</comment>
<dbReference type="SMART" id="SM00028">
    <property type="entry name" value="TPR"/>
    <property type="match status" value="3"/>
</dbReference>
<dbReference type="Gene3D" id="1.25.40.10">
    <property type="entry name" value="Tetratricopeptide repeat domain"/>
    <property type="match status" value="1"/>
</dbReference>